<dbReference type="PATRIC" id="fig|2033.6.peg.1"/>
<feature type="non-terminal residue" evidence="2">
    <location>
        <position position="112"/>
    </location>
</feature>
<dbReference type="AlphaFoldDB" id="A0A147F1N0"/>
<evidence type="ECO:0000256" key="1">
    <source>
        <dbReference type="SAM" id="SignalP"/>
    </source>
</evidence>
<proteinExistence type="predicted"/>
<gene>
    <name evidence="2" type="ORF">NS220_00005</name>
</gene>
<organism evidence="2 3">
    <name type="scientific">Microbacterium testaceum</name>
    <name type="common">Aureobacterium testaceum</name>
    <name type="synonym">Brevibacterium testaceum</name>
    <dbReference type="NCBI Taxonomy" id="2033"/>
    <lineage>
        <taxon>Bacteria</taxon>
        <taxon>Bacillati</taxon>
        <taxon>Actinomycetota</taxon>
        <taxon>Actinomycetes</taxon>
        <taxon>Micrococcales</taxon>
        <taxon>Microbacteriaceae</taxon>
        <taxon>Microbacterium</taxon>
    </lineage>
</organism>
<feature type="signal peptide" evidence="1">
    <location>
        <begin position="1"/>
        <end position="28"/>
    </location>
</feature>
<reference evidence="2 3" key="1">
    <citation type="journal article" date="2016" name="Front. Microbiol.">
        <title>Genomic Resource of Rice Seed Associated Bacteria.</title>
        <authorList>
            <person name="Midha S."/>
            <person name="Bansal K."/>
            <person name="Sharma S."/>
            <person name="Kumar N."/>
            <person name="Patil P.P."/>
            <person name="Chaudhry V."/>
            <person name="Patil P.B."/>
        </authorList>
    </citation>
    <scope>NUCLEOTIDE SEQUENCE [LARGE SCALE GENOMIC DNA]</scope>
    <source>
        <strain evidence="2 3">NS220</strain>
    </source>
</reference>
<comment type="caution">
    <text evidence="2">The sequence shown here is derived from an EMBL/GenBank/DDBJ whole genome shotgun (WGS) entry which is preliminary data.</text>
</comment>
<protein>
    <submittedName>
        <fullName evidence="2">Uncharacterized protein</fullName>
    </submittedName>
</protein>
<sequence>MGLIRRTSHTLLACALIGAAIAPASAWASTPSSVRVLAAAADDNDPAVIEVKKELDAAEASAAAASRRALDASAEAERTRLLAESTAARAEALATQSSAADAVLATACPLYP</sequence>
<dbReference type="EMBL" id="LDRT01000001">
    <property type="protein sequence ID" value="KTR96822.1"/>
    <property type="molecule type" value="Genomic_DNA"/>
</dbReference>
<dbReference type="Proteomes" id="UP000075025">
    <property type="component" value="Unassembled WGS sequence"/>
</dbReference>
<name>A0A147F1N0_MICTE</name>
<feature type="chain" id="PRO_5007544883" evidence="1">
    <location>
        <begin position="29"/>
        <end position="112"/>
    </location>
</feature>
<accession>A0A147F1N0</accession>
<keyword evidence="1" id="KW-0732">Signal</keyword>
<evidence type="ECO:0000313" key="3">
    <source>
        <dbReference type="Proteomes" id="UP000075025"/>
    </source>
</evidence>
<evidence type="ECO:0000313" key="2">
    <source>
        <dbReference type="EMBL" id="KTR96822.1"/>
    </source>
</evidence>